<dbReference type="GO" id="GO:0046718">
    <property type="term" value="P:symbiont entry into host cell"/>
    <property type="evidence" value="ECO:0007669"/>
    <property type="project" value="UniProtKB-KW"/>
</dbReference>
<reference evidence="12" key="1">
    <citation type="submission" date="2023-04" db="EMBL/GenBank/DDBJ databases">
        <title>The human skin virome in hidradenitis suppurativa patients.</title>
        <authorList>
            <person name="Jansen D."/>
        </authorList>
    </citation>
    <scope>NUCLEOTIDE SEQUENCE</scope>
    <source>
        <strain evidence="12">VC4_HSPhageC</strain>
    </source>
</reference>
<dbReference type="Pfam" id="PF14659">
    <property type="entry name" value="Phage_int_SAM_3"/>
    <property type="match status" value="1"/>
</dbReference>
<keyword evidence="5" id="KW-0233">DNA recombination</keyword>
<dbReference type="Pfam" id="PF00589">
    <property type="entry name" value="Phage_integrase"/>
    <property type="match status" value="1"/>
</dbReference>
<dbReference type="InterPro" id="IPR004107">
    <property type="entry name" value="Integrase_SAM-like_N"/>
</dbReference>
<dbReference type="PROSITE" id="PS51898">
    <property type="entry name" value="TYR_RECOMBINASE"/>
    <property type="match status" value="1"/>
</dbReference>
<evidence type="ECO:0000256" key="3">
    <source>
        <dbReference type="ARBA" id="ARBA00022908"/>
    </source>
</evidence>
<dbReference type="PANTHER" id="PTHR30629:SF2">
    <property type="entry name" value="PROPHAGE INTEGRASE INTS-RELATED"/>
    <property type="match status" value="1"/>
</dbReference>
<protein>
    <recommendedName>
        <fullName evidence="2">Integrase</fullName>
    </recommendedName>
</protein>
<dbReference type="InterPro" id="IPR013762">
    <property type="entry name" value="Integrase-like_cat_sf"/>
</dbReference>
<dbReference type="InterPro" id="IPR050808">
    <property type="entry name" value="Phage_Integrase"/>
</dbReference>
<dbReference type="InterPro" id="IPR010998">
    <property type="entry name" value="Integrase_recombinase_N"/>
</dbReference>
<dbReference type="EMBL" id="OQ890326">
    <property type="protein sequence ID" value="WLJ26375.1"/>
    <property type="molecule type" value="Genomic_DNA"/>
</dbReference>
<keyword evidence="3" id="KW-0229">DNA integration</keyword>
<dbReference type="PROSITE" id="PS51900">
    <property type="entry name" value="CB"/>
    <property type="match status" value="1"/>
</dbReference>
<keyword evidence="6" id="KW-1179">Viral genome integration</keyword>
<feature type="domain" description="Core-binding (CB)" evidence="11">
    <location>
        <begin position="67"/>
        <end position="145"/>
    </location>
</feature>
<evidence type="ECO:0000256" key="9">
    <source>
        <dbReference type="PROSITE-ProRule" id="PRU01248"/>
    </source>
</evidence>
<dbReference type="GO" id="GO:0003677">
    <property type="term" value="F:DNA binding"/>
    <property type="evidence" value="ECO:0007669"/>
    <property type="project" value="UniProtKB-UniRule"/>
</dbReference>
<comment type="function">
    <text evidence="8">Integrase is necessary for integration of the phage into the host genome by site-specific recombination. In conjunction with excisionase, integrase is also necessary for excision of the prophage from the host genome.</text>
</comment>
<evidence type="ECO:0000256" key="6">
    <source>
        <dbReference type="ARBA" id="ARBA00023195"/>
    </source>
</evidence>
<comment type="similarity">
    <text evidence="1">Belongs to the 'phage' integrase family.</text>
</comment>
<dbReference type="InterPro" id="IPR002104">
    <property type="entry name" value="Integrase_catalytic"/>
</dbReference>
<dbReference type="GO" id="GO:0075713">
    <property type="term" value="P:establishment of integrated proviral latency"/>
    <property type="evidence" value="ECO:0007669"/>
    <property type="project" value="UniProtKB-KW"/>
</dbReference>
<evidence type="ECO:0000256" key="8">
    <source>
        <dbReference type="ARBA" id="ARBA00049605"/>
    </source>
</evidence>
<evidence type="ECO:0000259" key="10">
    <source>
        <dbReference type="PROSITE" id="PS51898"/>
    </source>
</evidence>
<sequence length="341" mass="39718">MRRENGTGTITKLSGKRRRPWRAMAPGVIDPTTGNCTREQIGCFKTRIEAENALNKYILNPYTLSEITLDEMYKNWSERHYETISSSTARTYTFGYKNWASIGSMKVRDITPQILQAVLDKQKGKSKSTINQTRLIMSQLCKEAMRLQIHTSDYSELLISPKAKEQKEKEIFEKAEIELMWDNLNKIEFMEIPLILIYTGMRIGELASCKLESVNLEDRYILHGSKTEAGRNRIIPIPKKIYPIIEGLVDDNFKYLIEKDGRKVNIDYLRKFMYYKAIEQIDVKQLNPHACRRTYATMLNANVNNKQFITRILGHADFETTDRFYVINQSRELVKAVDFLQ</sequence>
<keyword evidence="4 9" id="KW-0238">DNA-binding</keyword>
<evidence type="ECO:0000256" key="2">
    <source>
        <dbReference type="ARBA" id="ARBA00016082"/>
    </source>
</evidence>
<name>A0AA49X4L7_9VIRU</name>
<dbReference type="SUPFAM" id="SSF56349">
    <property type="entry name" value="DNA breaking-rejoining enzymes"/>
    <property type="match status" value="1"/>
</dbReference>
<dbReference type="Gene3D" id="1.10.150.130">
    <property type="match status" value="1"/>
</dbReference>
<evidence type="ECO:0000259" key="11">
    <source>
        <dbReference type="PROSITE" id="PS51900"/>
    </source>
</evidence>
<evidence type="ECO:0000256" key="7">
    <source>
        <dbReference type="ARBA" id="ARBA00023296"/>
    </source>
</evidence>
<dbReference type="InterPro" id="IPR044068">
    <property type="entry name" value="CB"/>
</dbReference>
<dbReference type="Gene3D" id="1.10.443.10">
    <property type="entry name" value="Intergrase catalytic core"/>
    <property type="match status" value="1"/>
</dbReference>
<dbReference type="GO" id="GO:0044826">
    <property type="term" value="P:viral genome integration into host DNA"/>
    <property type="evidence" value="ECO:0007669"/>
    <property type="project" value="UniProtKB-KW"/>
</dbReference>
<dbReference type="PANTHER" id="PTHR30629">
    <property type="entry name" value="PROPHAGE INTEGRASE"/>
    <property type="match status" value="1"/>
</dbReference>
<evidence type="ECO:0000256" key="4">
    <source>
        <dbReference type="ARBA" id="ARBA00023125"/>
    </source>
</evidence>
<evidence type="ECO:0000256" key="1">
    <source>
        <dbReference type="ARBA" id="ARBA00008857"/>
    </source>
</evidence>
<evidence type="ECO:0000256" key="5">
    <source>
        <dbReference type="ARBA" id="ARBA00023172"/>
    </source>
</evidence>
<dbReference type="InterPro" id="IPR011010">
    <property type="entry name" value="DNA_brk_join_enz"/>
</dbReference>
<proteinExistence type="inferred from homology"/>
<feature type="domain" description="Tyr recombinase" evidence="10">
    <location>
        <begin position="167"/>
        <end position="338"/>
    </location>
</feature>
<accession>A0AA49X4L7</accession>
<dbReference type="GO" id="GO:0006310">
    <property type="term" value="P:DNA recombination"/>
    <property type="evidence" value="ECO:0007669"/>
    <property type="project" value="UniProtKB-KW"/>
</dbReference>
<dbReference type="CDD" id="cd00397">
    <property type="entry name" value="DNA_BRE_C"/>
    <property type="match status" value="1"/>
</dbReference>
<evidence type="ECO:0000313" key="12">
    <source>
        <dbReference type="EMBL" id="WLJ26375.1"/>
    </source>
</evidence>
<keyword evidence="7" id="KW-1160">Virus entry into host cell</keyword>
<dbReference type="GO" id="GO:0015074">
    <property type="term" value="P:DNA integration"/>
    <property type="evidence" value="ECO:0007669"/>
    <property type="project" value="UniProtKB-KW"/>
</dbReference>
<organism evidence="12">
    <name type="scientific">Firmicutes phage HS18</name>
    <dbReference type="NCBI Taxonomy" id="3056396"/>
    <lineage>
        <taxon>Viruses</taxon>
    </lineage>
</organism>